<accession>A0AAV0PX22</accession>
<sequence>MVTGGRRDGGGEEGGLARACRQKKMMGSSALRLWISKGEDRYELDPSLSRSFQIRRLELAERLDLPVLVDDDAELRCMVRRGRRQAAGRRVNGVCGSRSEKLGFGILGRKMGKGMRLQARMGWWNLTGESK</sequence>
<dbReference type="AlphaFoldDB" id="A0AAV0PX22"/>
<evidence type="ECO:0000313" key="2">
    <source>
        <dbReference type="Proteomes" id="UP001154282"/>
    </source>
</evidence>
<name>A0AAV0PX22_9ROSI</name>
<evidence type="ECO:0000313" key="1">
    <source>
        <dbReference type="EMBL" id="CAI0474686.1"/>
    </source>
</evidence>
<dbReference type="Proteomes" id="UP001154282">
    <property type="component" value="Unassembled WGS sequence"/>
</dbReference>
<reference evidence="1" key="1">
    <citation type="submission" date="2022-08" db="EMBL/GenBank/DDBJ databases">
        <authorList>
            <person name="Gutierrez-Valencia J."/>
        </authorList>
    </citation>
    <scope>NUCLEOTIDE SEQUENCE</scope>
</reference>
<gene>
    <name evidence="1" type="ORF">LITE_LOCUS40146</name>
</gene>
<dbReference type="EMBL" id="CAMGYJ010000009">
    <property type="protein sequence ID" value="CAI0474686.1"/>
    <property type="molecule type" value="Genomic_DNA"/>
</dbReference>
<proteinExistence type="predicted"/>
<keyword evidence="2" id="KW-1185">Reference proteome</keyword>
<comment type="caution">
    <text evidence="1">The sequence shown here is derived from an EMBL/GenBank/DDBJ whole genome shotgun (WGS) entry which is preliminary data.</text>
</comment>
<organism evidence="1 2">
    <name type="scientific">Linum tenue</name>
    <dbReference type="NCBI Taxonomy" id="586396"/>
    <lineage>
        <taxon>Eukaryota</taxon>
        <taxon>Viridiplantae</taxon>
        <taxon>Streptophyta</taxon>
        <taxon>Embryophyta</taxon>
        <taxon>Tracheophyta</taxon>
        <taxon>Spermatophyta</taxon>
        <taxon>Magnoliopsida</taxon>
        <taxon>eudicotyledons</taxon>
        <taxon>Gunneridae</taxon>
        <taxon>Pentapetalae</taxon>
        <taxon>rosids</taxon>
        <taxon>fabids</taxon>
        <taxon>Malpighiales</taxon>
        <taxon>Linaceae</taxon>
        <taxon>Linum</taxon>
    </lineage>
</organism>
<protein>
    <submittedName>
        <fullName evidence="1">Uncharacterized protein</fullName>
    </submittedName>
</protein>